<keyword evidence="4" id="KW-1185">Reference proteome</keyword>
<evidence type="ECO:0000313" key="4">
    <source>
        <dbReference type="Proteomes" id="UP000013307"/>
    </source>
</evidence>
<reference evidence="3 4" key="1">
    <citation type="journal article" date="2013" name="Genome Announc.">
        <title>Complete Genome Sequence of the Thermophilic and Facultatively Chemolithoautotrophic Sulfate Reducer Archaeoglobus sulfaticallidus Strain PM70-1T.</title>
        <authorList>
            <person name="Stokke R."/>
            <person name="Hocking W.P."/>
            <person name="Steinsbu B.O."/>
            <person name="Steen I.H."/>
        </authorList>
    </citation>
    <scope>NUCLEOTIDE SEQUENCE [LARGE SCALE GENOMIC DNA]</scope>
    <source>
        <strain evidence="3">PM70-1</strain>
    </source>
</reference>
<evidence type="ECO:0000259" key="2">
    <source>
        <dbReference type="Pfam" id="PF00582"/>
    </source>
</evidence>
<evidence type="ECO:0000313" key="3">
    <source>
        <dbReference type="EMBL" id="AGK61083.1"/>
    </source>
</evidence>
<dbReference type="GeneID" id="15392723"/>
<gene>
    <name evidence="3" type="ORF">Asulf_01082</name>
</gene>
<evidence type="ECO:0000256" key="1">
    <source>
        <dbReference type="ARBA" id="ARBA00008791"/>
    </source>
</evidence>
<dbReference type="SUPFAM" id="SSF52402">
    <property type="entry name" value="Adenine nucleotide alpha hydrolases-like"/>
    <property type="match status" value="1"/>
</dbReference>
<dbReference type="OrthoDB" id="281037at2157"/>
<dbReference type="RefSeq" id="WP_015590681.1">
    <property type="nucleotide sequence ID" value="NC_021169.1"/>
</dbReference>
<dbReference type="HOGENOM" id="CLU_049301_16_2_2"/>
<dbReference type="EMBL" id="CP005290">
    <property type="protein sequence ID" value="AGK61083.1"/>
    <property type="molecule type" value="Genomic_DNA"/>
</dbReference>
<feature type="domain" description="UspA" evidence="2">
    <location>
        <begin position="2"/>
        <end position="129"/>
    </location>
</feature>
<protein>
    <submittedName>
        <fullName evidence="3">Universal stress protein UspA-related nucleotide-binding protein</fullName>
    </submittedName>
</protein>
<dbReference type="Pfam" id="PF00582">
    <property type="entry name" value="Usp"/>
    <property type="match status" value="1"/>
</dbReference>
<dbReference type="AlphaFoldDB" id="N0BDK9"/>
<dbReference type="eggNOG" id="arCOG03050">
    <property type="taxonomic scope" value="Archaea"/>
</dbReference>
<dbReference type="Gene3D" id="3.40.50.620">
    <property type="entry name" value="HUPs"/>
    <property type="match status" value="1"/>
</dbReference>
<dbReference type="Proteomes" id="UP000013307">
    <property type="component" value="Chromosome"/>
</dbReference>
<name>N0BDK9_9EURY</name>
<sequence length="130" mass="14559">MSIVVALSKSERRTRIMDFAVEEAKFRNEKLIIVHSLFGGSRTSEEEITEGESLLKWAEEKAKAEGIDVETHLLVRGKEAGDDIIDFIREVKPKMVIVGVRRRSPTGKVIFGSVPQKIILNSDVPVVSIR</sequence>
<dbReference type="PANTHER" id="PTHR46268:SF6">
    <property type="entry name" value="UNIVERSAL STRESS PROTEIN UP12"/>
    <property type="match status" value="1"/>
</dbReference>
<dbReference type="KEGG" id="ast:Asulf_01082"/>
<accession>N0BDK9</accession>
<dbReference type="STRING" id="387631.Asulf_01082"/>
<proteinExistence type="inferred from homology"/>
<comment type="similarity">
    <text evidence="1">Belongs to the universal stress protein A family.</text>
</comment>
<dbReference type="InterPro" id="IPR014729">
    <property type="entry name" value="Rossmann-like_a/b/a_fold"/>
</dbReference>
<dbReference type="CDD" id="cd00293">
    <property type="entry name" value="USP-like"/>
    <property type="match status" value="1"/>
</dbReference>
<dbReference type="InterPro" id="IPR006016">
    <property type="entry name" value="UspA"/>
</dbReference>
<organism evidence="3 4">
    <name type="scientific">Archaeoglobus sulfaticallidus PM70-1</name>
    <dbReference type="NCBI Taxonomy" id="387631"/>
    <lineage>
        <taxon>Archaea</taxon>
        <taxon>Methanobacteriati</taxon>
        <taxon>Methanobacteriota</taxon>
        <taxon>Archaeoglobi</taxon>
        <taxon>Archaeoglobales</taxon>
        <taxon>Archaeoglobaceae</taxon>
        <taxon>Archaeoglobus</taxon>
    </lineage>
</organism>
<dbReference type="PANTHER" id="PTHR46268">
    <property type="entry name" value="STRESS RESPONSE PROTEIN NHAX"/>
    <property type="match status" value="1"/>
</dbReference>